<evidence type="ECO:0000256" key="3">
    <source>
        <dbReference type="SAM" id="SignalP"/>
    </source>
</evidence>
<accession>A0AAN7CR51</accession>
<keyword evidence="2" id="KW-0812">Transmembrane</keyword>
<organism evidence="4 5">
    <name type="scientific">Corynascus novoguineensis</name>
    <dbReference type="NCBI Taxonomy" id="1126955"/>
    <lineage>
        <taxon>Eukaryota</taxon>
        <taxon>Fungi</taxon>
        <taxon>Dikarya</taxon>
        <taxon>Ascomycota</taxon>
        <taxon>Pezizomycotina</taxon>
        <taxon>Sordariomycetes</taxon>
        <taxon>Sordariomycetidae</taxon>
        <taxon>Sordariales</taxon>
        <taxon>Chaetomiaceae</taxon>
        <taxon>Corynascus</taxon>
    </lineage>
</organism>
<keyword evidence="2" id="KW-1133">Transmembrane helix</keyword>
<reference evidence="4" key="2">
    <citation type="submission" date="2023-05" db="EMBL/GenBank/DDBJ databases">
        <authorList>
            <consortium name="Lawrence Berkeley National Laboratory"/>
            <person name="Steindorff A."/>
            <person name="Hensen N."/>
            <person name="Bonometti L."/>
            <person name="Westerberg I."/>
            <person name="Brannstrom I.O."/>
            <person name="Guillou S."/>
            <person name="Cros-Aarteil S."/>
            <person name="Calhoun S."/>
            <person name="Haridas S."/>
            <person name="Kuo A."/>
            <person name="Mondo S."/>
            <person name="Pangilinan J."/>
            <person name="Riley R."/>
            <person name="Labutti K."/>
            <person name="Andreopoulos B."/>
            <person name="Lipzen A."/>
            <person name="Chen C."/>
            <person name="Yanf M."/>
            <person name="Daum C."/>
            <person name="Ng V."/>
            <person name="Clum A."/>
            <person name="Ohm R."/>
            <person name="Martin F."/>
            <person name="Silar P."/>
            <person name="Natvig D."/>
            <person name="Lalanne C."/>
            <person name="Gautier V."/>
            <person name="Ament-Velasquez S.L."/>
            <person name="Kruys A."/>
            <person name="Hutchinson M.I."/>
            <person name="Powell A.J."/>
            <person name="Barry K."/>
            <person name="Miller A.N."/>
            <person name="Grigoriev I.V."/>
            <person name="Debuchy R."/>
            <person name="Gladieux P."/>
            <person name="Thoren M.H."/>
            <person name="Johannesson H."/>
        </authorList>
    </citation>
    <scope>NUCLEOTIDE SEQUENCE</scope>
    <source>
        <strain evidence="4">CBS 359.72</strain>
    </source>
</reference>
<feature type="signal peptide" evidence="3">
    <location>
        <begin position="1"/>
        <end position="20"/>
    </location>
</feature>
<evidence type="ECO:0000313" key="4">
    <source>
        <dbReference type="EMBL" id="KAK4246763.1"/>
    </source>
</evidence>
<comment type="caution">
    <text evidence="4">The sequence shown here is derived from an EMBL/GenBank/DDBJ whole genome shotgun (WGS) entry which is preliminary data.</text>
</comment>
<evidence type="ECO:0000256" key="2">
    <source>
        <dbReference type="SAM" id="Phobius"/>
    </source>
</evidence>
<feature type="region of interest" description="Disordered" evidence="1">
    <location>
        <begin position="295"/>
        <end position="337"/>
    </location>
</feature>
<keyword evidence="5" id="KW-1185">Reference proteome</keyword>
<feature type="region of interest" description="Disordered" evidence="1">
    <location>
        <begin position="412"/>
        <end position="469"/>
    </location>
</feature>
<protein>
    <submittedName>
        <fullName evidence="4">Uncharacterized protein</fullName>
    </submittedName>
</protein>
<evidence type="ECO:0000256" key="1">
    <source>
        <dbReference type="SAM" id="MobiDB-lite"/>
    </source>
</evidence>
<gene>
    <name evidence="4" type="ORF">C7999DRAFT_15118</name>
</gene>
<evidence type="ECO:0000313" key="5">
    <source>
        <dbReference type="Proteomes" id="UP001303647"/>
    </source>
</evidence>
<keyword evidence="2" id="KW-0472">Membrane</keyword>
<reference evidence="4" key="1">
    <citation type="journal article" date="2023" name="Mol. Phylogenet. Evol.">
        <title>Genome-scale phylogeny and comparative genomics of the fungal order Sordariales.</title>
        <authorList>
            <person name="Hensen N."/>
            <person name="Bonometti L."/>
            <person name="Westerberg I."/>
            <person name="Brannstrom I.O."/>
            <person name="Guillou S."/>
            <person name="Cros-Aarteil S."/>
            <person name="Calhoun S."/>
            <person name="Haridas S."/>
            <person name="Kuo A."/>
            <person name="Mondo S."/>
            <person name="Pangilinan J."/>
            <person name="Riley R."/>
            <person name="LaButti K."/>
            <person name="Andreopoulos B."/>
            <person name="Lipzen A."/>
            <person name="Chen C."/>
            <person name="Yan M."/>
            <person name="Daum C."/>
            <person name="Ng V."/>
            <person name="Clum A."/>
            <person name="Steindorff A."/>
            <person name="Ohm R.A."/>
            <person name="Martin F."/>
            <person name="Silar P."/>
            <person name="Natvig D.O."/>
            <person name="Lalanne C."/>
            <person name="Gautier V."/>
            <person name="Ament-Velasquez S.L."/>
            <person name="Kruys A."/>
            <person name="Hutchinson M.I."/>
            <person name="Powell A.J."/>
            <person name="Barry K."/>
            <person name="Miller A.N."/>
            <person name="Grigoriev I.V."/>
            <person name="Debuchy R."/>
            <person name="Gladieux P."/>
            <person name="Hiltunen Thoren M."/>
            <person name="Johannesson H."/>
        </authorList>
    </citation>
    <scope>NUCLEOTIDE SEQUENCE</scope>
    <source>
        <strain evidence="4">CBS 359.72</strain>
    </source>
</reference>
<keyword evidence="3" id="KW-0732">Signal</keyword>
<proteinExistence type="predicted"/>
<dbReference type="EMBL" id="MU857667">
    <property type="protein sequence ID" value="KAK4246763.1"/>
    <property type="molecule type" value="Genomic_DNA"/>
</dbReference>
<sequence>MVALIRSLAFLGWLLAGAAAAATPAAHELFAAVETGAILSPRVYHMSPASPLVKRQGGCEADRHPCNGIGPAGEGFCCPNDQYCIVDPDDMSKAACCHIGAECPGVRCASTQYLCSTTATITTSGTTTTSLGTACCPRACTGTSQFQCPTSLGGGCCQYGQRCARGNGNGGEGGGQCLFTVSSPTPTPSTSIDPALIPPPPGCETGQTSCPATMGGGCCAATQACVLYEGRVHCTERAPPLPTGSGVSVVGVENSGGLSAGATAGVAIGVVVGAGAIAGALGWWWCAARKRRRRNTENGGMGDGVTGSVASRPTGVVGRVLGGGGSSTVGSPGGGRADMMSEATSDAMSRSGRFGSGITQDYFGPAPAFGPYSETHPESDVTTPGLDRGGVPLQPHEPGDIAVPVEIDSRLRNDADEPPAGVVVTPRTDAPPESGEAQERYELYGSEVGSPTLPSPYVGGMPSPDERPR</sequence>
<feature type="chain" id="PRO_5042952944" evidence="3">
    <location>
        <begin position="21"/>
        <end position="469"/>
    </location>
</feature>
<dbReference type="AlphaFoldDB" id="A0AAN7CR51"/>
<feature type="region of interest" description="Disordered" evidence="1">
    <location>
        <begin position="365"/>
        <end position="400"/>
    </location>
</feature>
<feature type="transmembrane region" description="Helical" evidence="2">
    <location>
        <begin position="264"/>
        <end position="286"/>
    </location>
</feature>
<feature type="compositionally biased region" description="Gly residues" evidence="1">
    <location>
        <begin position="320"/>
        <end position="336"/>
    </location>
</feature>
<name>A0AAN7CR51_9PEZI</name>
<dbReference type="Proteomes" id="UP001303647">
    <property type="component" value="Unassembled WGS sequence"/>
</dbReference>